<feature type="region of interest" description="Disordered" evidence="1">
    <location>
        <begin position="1"/>
        <end position="38"/>
    </location>
</feature>
<feature type="transmembrane region" description="Helical" evidence="2">
    <location>
        <begin position="189"/>
        <end position="210"/>
    </location>
</feature>
<organism evidence="3 4">
    <name type="scientific">Pseudonocardia endophytica</name>
    <dbReference type="NCBI Taxonomy" id="401976"/>
    <lineage>
        <taxon>Bacteria</taxon>
        <taxon>Bacillati</taxon>
        <taxon>Actinomycetota</taxon>
        <taxon>Actinomycetes</taxon>
        <taxon>Pseudonocardiales</taxon>
        <taxon>Pseudonocardiaceae</taxon>
        <taxon>Pseudonocardia</taxon>
    </lineage>
</organism>
<gene>
    <name evidence="3" type="ORF">EV378_2550</name>
</gene>
<keyword evidence="4" id="KW-1185">Reference proteome</keyword>
<evidence type="ECO:0000256" key="1">
    <source>
        <dbReference type="SAM" id="MobiDB-lite"/>
    </source>
</evidence>
<feature type="transmembrane region" description="Helical" evidence="2">
    <location>
        <begin position="222"/>
        <end position="243"/>
    </location>
</feature>
<keyword evidence="2" id="KW-1133">Transmembrane helix</keyword>
<dbReference type="EMBL" id="SMFZ01000001">
    <property type="protein sequence ID" value="TCK26708.1"/>
    <property type="molecule type" value="Genomic_DNA"/>
</dbReference>
<keyword evidence="2" id="KW-0812">Transmembrane</keyword>
<feature type="transmembrane region" description="Helical" evidence="2">
    <location>
        <begin position="50"/>
        <end position="71"/>
    </location>
</feature>
<keyword evidence="2" id="KW-0472">Membrane</keyword>
<proteinExistence type="predicted"/>
<dbReference type="Proteomes" id="UP000295560">
    <property type="component" value="Unassembled WGS sequence"/>
</dbReference>
<dbReference type="Pfam" id="PF10067">
    <property type="entry name" value="DUF2306"/>
    <property type="match status" value="1"/>
</dbReference>
<feature type="transmembrane region" description="Helical" evidence="2">
    <location>
        <begin position="148"/>
        <end position="168"/>
    </location>
</feature>
<comment type="caution">
    <text evidence="3">The sequence shown here is derived from an EMBL/GenBank/DDBJ whole genome shotgun (WGS) entry which is preliminary data.</text>
</comment>
<reference evidence="3 4" key="1">
    <citation type="submission" date="2019-03" db="EMBL/GenBank/DDBJ databases">
        <title>Sequencing the genomes of 1000 actinobacteria strains.</title>
        <authorList>
            <person name="Klenk H.-P."/>
        </authorList>
    </citation>
    <scope>NUCLEOTIDE SEQUENCE [LARGE SCALE GENOMIC DNA]</scope>
    <source>
        <strain evidence="3 4">DSM 44969</strain>
    </source>
</reference>
<protein>
    <submittedName>
        <fullName evidence="3">Putative membrane protein DUF2306</fullName>
    </submittedName>
</protein>
<feature type="transmembrane region" description="Helical" evidence="2">
    <location>
        <begin position="83"/>
        <end position="103"/>
    </location>
</feature>
<dbReference type="AlphaFoldDB" id="A0A4R1HWI9"/>
<evidence type="ECO:0000256" key="2">
    <source>
        <dbReference type="SAM" id="Phobius"/>
    </source>
</evidence>
<accession>A0A4R1HWI9</accession>
<feature type="transmembrane region" description="Helical" evidence="2">
    <location>
        <begin position="124"/>
        <end position="142"/>
    </location>
</feature>
<dbReference type="InterPro" id="IPR018750">
    <property type="entry name" value="DUF2306_membrane"/>
</dbReference>
<evidence type="ECO:0000313" key="4">
    <source>
        <dbReference type="Proteomes" id="UP000295560"/>
    </source>
</evidence>
<evidence type="ECO:0000313" key="3">
    <source>
        <dbReference type="EMBL" id="TCK26708.1"/>
    </source>
</evidence>
<name>A0A4R1HWI9_PSEEN</name>
<sequence>MSNSYCAGRSPGVITGRTTPVGSRHRLPDMTPTEPAPPGFRSARGWTWPVVIMGVVAVGATIALVVPYVGLDVDASRIPTTSTLHYALLVAHIVTASVALVLGPLQFVPAVRARRAVHRVIGRCYLLVGVVPSALVGIPVAILSGRLLTQVGLTIPFLGWLVTAWLAVRAIRGGDVVAHHEWMMRNYALTFLAITARVLVPVMLVVQIPFSDGADPAAGVSSLIPVGQVLAWIVNLTIVEVLIRRRRVRAGLPARAAV</sequence>